<sequence length="117" mass="13239">MILVLSTPTVISLPISSLKIDSQTKYKILRSHQMRKIHFILDKFIIIYQIYLVALAQNDGTKTGNLKTKRWQNRTCLEVLERYQNASALLSISVANVTLKNSTNRGGYAFALLGLKI</sequence>
<organism evidence="1 2">
    <name type="scientific">Rhizophagus irregularis</name>
    <dbReference type="NCBI Taxonomy" id="588596"/>
    <lineage>
        <taxon>Eukaryota</taxon>
        <taxon>Fungi</taxon>
        <taxon>Fungi incertae sedis</taxon>
        <taxon>Mucoromycota</taxon>
        <taxon>Glomeromycotina</taxon>
        <taxon>Glomeromycetes</taxon>
        <taxon>Glomerales</taxon>
        <taxon>Glomeraceae</taxon>
        <taxon>Rhizophagus</taxon>
    </lineage>
</organism>
<dbReference type="EMBL" id="LLXL01001337">
    <property type="protein sequence ID" value="PKK65035.1"/>
    <property type="molecule type" value="Genomic_DNA"/>
</dbReference>
<dbReference type="VEuPathDB" id="FungiDB:RhiirA1_476793"/>
<name>A0A2N1MTS6_9GLOM</name>
<reference evidence="1 2" key="2">
    <citation type="submission" date="2017-10" db="EMBL/GenBank/DDBJ databases">
        <title>Extensive intraspecific genome diversity in a model arbuscular mycorrhizal fungus.</title>
        <authorList>
            <person name="Chen E.C.H."/>
            <person name="Morin E."/>
            <person name="Baudet D."/>
            <person name="Noel J."/>
            <person name="Ndikumana S."/>
            <person name="Charron P."/>
            <person name="St-Onge C."/>
            <person name="Giorgi J."/>
            <person name="Grigoriev I.V."/>
            <person name="Roux C."/>
            <person name="Martin F.M."/>
            <person name="Corradi N."/>
        </authorList>
    </citation>
    <scope>NUCLEOTIDE SEQUENCE [LARGE SCALE GENOMIC DNA]</scope>
    <source>
        <strain evidence="1 2">C2</strain>
    </source>
</reference>
<dbReference type="Proteomes" id="UP000233469">
    <property type="component" value="Unassembled WGS sequence"/>
</dbReference>
<proteinExistence type="predicted"/>
<gene>
    <name evidence="1" type="ORF">RhiirC2_786714</name>
</gene>
<evidence type="ECO:0000313" key="2">
    <source>
        <dbReference type="Proteomes" id="UP000233469"/>
    </source>
</evidence>
<protein>
    <submittedName>
        <fullName evidence="1">Uncharacterized protein</fullName>
    </submittedName>
</protein>
<evidence type="ECO:0000313" key="1">
    <source>
        <dbReference type="EMBL" id="PKK65035.1"/>
    </source>
</evidence>
<dbReference type="AlphaFoldDB" id="A0A2N1MTS6"/>
<dbReference type="VEuPathDB" id="FungiDB:FUN_014286"/>
<comment type="caution">
    <text evidence="1">The sequence shown here is derived from an EMBL/GenBank/DDBJ whole genome shotgun (WGS) entry which is preliminary data.</text>
</comment>
<dbReference type="VEuPathDB" id="FungiDB:RhiirFUN_007824"/>
<reference evidence="1 2" key="1">
    <citation type="submission" date="2016-04" db="EMBL/GenBank/DDBJ databases">
        <title>Genome analyses suggest a sexual origin of heterokaryosis in a supposedly ancient asexual fungus.</title>
        <authorList>
            <person name="Ropars J."/>
            <person name="Sedzielewska K."/>
            <person name="Noel J."/>
            <person name="Charron P."/>
            <person name="Farinelli L."/>
            <person name="Marton T."/>
            <person name="Kruger M."/>
            <person name="Pelin A."/>
            <person name="Brachmann A."/>
            <person name="Corradi N."/>
        </authorList>
    </citation>
    <scope>NUCLEOTIDE SEQUENCE [LARGE SCALE GENOMIC DNA]</scope>
    <source>
        <strain evidence="1 2">C2</strain>
    </source>
</reference>
<accession>A0A2N1MTS6</accession>